<dbReference type="NCBIfam" id="TIGR04183">
    <property type="entry name" value="Por_Secre_tail"/>
    <property type="match status" value="1"/>
</dbReference>
<dbReference type="Gene3D" id="2.60.120.200">
    <property type="match status" value="1"/>
</dbReference>
<dbReference type="Proteomes" id="UP000198999">
    <property type="component" value="Unassembled WGS sequence"/>
</dbReference>
<dbReference type="RefSeq" id="WP_092580237.1">
    <property type="nucleotide sequence ID" value="NZ_FOFN01000003.1"/>
</dbReference>
<dbReference type="InterPro" id="IPR026444">
    <property type="entry name" value="Secre_tail"/>
</dbReference>
<dbReference type="GO" id="GO:0005975">
    <property type="term" value="P:carbohydrate metabolic process"/>
    <property type="evidence" value="ECO:0007669"/>
    <property type="project" value="UniProtKB-ARBA"/>
</dbReference>
<accession>A0A1H9JQ90</accession>
<name>A0A1H9JQ90_9FLAO</name>
<evidence type="ECO:0000256" key="2">
    <source>
        <dbReference type="SAM" id="SignalP"/>
    </source>
</evidence>
<dbReference type="STRING" id="419940.SAMN05421824_2615"/>
<evidence type="ECO:0000313" key="4">
    <source>
        <dbReference type="Proteomes" id="UP000198999"/>
    </source>
</evidence>
<dbReference type="Pfam" id="PF13385">
    <property type="entry name" value="Laminin_G_3"/>
    <property type="match status" value="1"/>
</dbReference>
<dbReference type="GO" id="GO:0004553">
    <property type="term" value="F:hydrolase activity, hydrolyzing O-glycosyl compounds"/>
    <property type="evidence" value="ECO:0007669"/>
    <property type="project" value="UniProtKB-ARBA"/>
</dbReference>
<dbReference type="EMBL" id="FOFN01000003">
    <property type="protein sequence ID" value="SEQ88933.1"/>
    <property type="molecule type" value="Genomic_DNA"/>
</dbReference>
<feature type="signal peptide" evidence="2">
    <location>
        <begin position="1"/>
        <end position="23"/>
    </location>
</feature>
<evidence type="ECO:0000256" key="1">
    <source>
        <dbReference type="ARBA" id="ARBA00022729"/>
    </source>
</evidence>
<proteinExistence type="predicted"/>
<reference evidence="3 4" key="1">
    <citation type="submission" date="2016-10" db="EMBL/GenBank/DDBJ databases">
        <authorList>
            <person name="de Groot N.N."/>
        </authorList>
    </citation>
    <scope>NUCLEOTIDE SEQUENCE [LARGE SCALE GENOMIC DNA]</scope>
    <source>
        <strain evidence="3 4">DSM 21035</strain>
    </source>
</reference>
<evidence type="ECO:0000313" key="3">
    <source>
        <dbReference type="EMBL" id="SEQ88933.1"/>
    </source>
</evidence>
<dbReference type="OrthoDB" id="2582440at2"/>
<sequence length="1067" mass="119323">MKHFALILLMVSSLSFYTTKAFAQLHNTPECGNNFVLKWSTYPQTTNEYGWTAGSLSNTFTNVDNSDVDISIAFTGETSTLGFWAGQTPKIGTQSSYLYKGIDLLTNGFTNEGITCTVTFSKPIYALSFDIHHVNMYNENGDKYLITAKNTLGNTIYPNFTNSPSPSYTTDNTTGTVNAVSNLTSEENPIVGVNFLDDNFITSITILWEDCEACEPNKPHATGIGDFSFCTPQTLDFDGEDDYISTPSFLGGRNEVTMMSWIKIDENFAGGDIMGQPNFKLSIDENNRLTGFLKTNTGLSIVTPNTDESKIKKEIWQHIAFLYNGKIGVCELYLNGNKIWSFNDDSISNTTIINTSEWNDNYSFQIGRNAQYKNNYYKGSINEVRVFNKALNLEQIYAQINQQIENDNGTIKGALIPKTISDLLWEDVLLYYKMDINNTGHTPDSSKYNRDGVLHNMIANTYQETTAPLPYITNTTNGNWNNPTSWKYGNIWDIPSTNSDYAIVDVQGNLEVEQSTNIVGLIINEGKALTVKNSSALVNTYYLKLDGKLKLEGDSQLIQTKNSTLDAHSTGVLEKDVTGTADKYTYDYWSSPVSTQNNISNNNNYTVNDVFADIAFLTSGYDGSEIPLGIADYWIWKFSNKLSDNYASWQHIRSTGEISPGEGFTMKGPGTGNINDKQNYVLKGKPNNGEINLTVNAGNDYLLGNPYPSAIDAVQFLLDNKSGTDGLGVTNGTLYFWKHWGGGSHVASDYQGGYATFSLSGGLPAATQGNDNIDIFPNENSIEIPNRYIPAGQGFYITSETDGIINFNNGQRIFHLDSSTKSTQISKNNTYDKSKIVTDQDTRMKLRIGFNSVNALKRQLLITVDENATSGIDWGYDSKYIDTQIDDMYWMLNNEKYLIQAVETINETTTIPLGLHTDKTGLNSICIDEIENPTQNLKIYLHDKELNRYHDLKQSKYEAYLEAGEYTDRFEITFSKPQTLSNKNQRSINDLDVFFSNEKHSIIIKNESLQTVKSVELFNILGQSLFKLQTNSSKQTIAYKVPRNITGNYIIKLETELGEIAKKVSIQ</sequence>
<dbReference type="SUPFAM" id="SSF49899">
    <property type="entry name" value="Concanavalin A-like lectins/glucanases"/>
    <property type="match status" value="1"/>
</dbReference>
<gene>
    <name evidence="3" type="ORF">SAMN05421824_2615</name>
</gene>
<feature type="chain" id="PRO_5011525875" evidence="2">
    <location>
        <begin position="24"/>
        <end position="1067"/>
    </location>
</feature>
<protein>
    <submittedName>
        <fullName evidence="3">Por secretion system C-terminal sorting domain-containing protein</fullName>
    </submittedName>
</protein>
<keyword evidence="4" id="KW-1185">Reference proteome</keyword>
<dbReference type="InterPro" id="IPR013320">
    <property type="entry name" value="ConA-like_dom_sf"/>
</dbReference>
<organism evidence="3 4">
    <name type="scientific">Hyunsoonleella jejuensis</name>
    <dbReference type="NCBI Taxonomy" id="419940"/>
    <lineage>
        <taxon>Bacteria</taxon>
        <taxon>Pseudomonadati</taxon>
        <taxon>Bacteroidota</taxon>
        <taxon>Flavobacteriia</taxon>
        <taxon>Flavobacteriales</taxon>
        <taxon>Flavobacteriaceae</taxon>
    </lineage>
</organism>
<keyword evidence="1 2" id="KW-0732">Signal</keyword>
<dbReference type="AlphaFoldDB" id="A0A1H9JQ90"/>